<comment type="caution">
    <text evidence="2">The sequence shown here is derived from an EMBL/GenBank/DDBJ whole genome shotgun (WGS) entry which is preliminary data.</text>
</comment>
<dbReference type="Pfam" id="PF13428">
    <property type="entry name" value="TPR_14"/>
    <property type="match status" value="1"/>
</dbReference>
<name>A0ABY2QNU1_9HYPH</name>
<dbReference type="InterPro" id="IPR019734">
    <property type="entry name" value="TPR_rpt"/>
</dbReference>
<evidence type="ECO:0000313" key="3">
    <source>
        <dbReference type="Proteomes" id="UP000309667"/>
    </source>
</evidence>
<proteinExistence type="predicted"/>
<accession>A0ABY2QNU1</accession>
<organism evidence="2 3">
    <name type="scientific">Rhizobium rhizophilum</name>
    <dbReference type="NCBI Taxonomy" id="1850373"/>
    <lineage>
        <taxon>Bacteria</taxon>
        <taxon>Pseudomonadati</taxon>
        <taxon>Pseudomonadota</taxon>
        <taxon>Alphaproteobacteria</taxon>
        <taxon>Hyphomicrobiales</taxon>
        <taxon>Rhizobiaceae</taxon>
        <taxon>Rhizobium/Agrobacterium group</taxon>
        <taxon>Rhizobium</taxon>
    </lineage>
</organism>
<dbReference type="InterPro" id="IPR029058">
    <property type="entry name" value="AB_hydrolase_fold"/>
</dbReference>
<evidence type="ECO:0000313" key="2">
    <source>
        <dbReference type="EMBL" id="THV10567.1"/>
    </source>
</evidence>
<sequence length="411" mass="46053">MGQKRRRGLVSFLRSVGRQMRLSDFFRLPFLNDGEVGSSAIVIKKATKVGAPVAVIFSSVNSNGFSYFKLFERFEGAITRIYVRDPSDMWYNNGVSENLNDSDKLFQYLHKTIRELKPSRVMCFGSSMGGYAALRFAMSGHVDLCVSTSPQTILDTRLPHTPKEPVDAGGYDLRQDIEALDHRKFLLFFGAADFVDVFNVLRVHWAGATVYPIANRDHLVAEYLYREGVFDHVLKSFIAGESAIGEAISSVLPALDNRVFDPPTFEAISRIVESYYLAADWDLAQLAVGLIEKDTWADAEHILSQYYRKKQNFGAAVDMANRAFKSAPASVKMAEALASTLRSAGRLDEAVEAYERCLEIRPKQYSALCALAELLAEKGEKAPSLRLLLKAQEIRPRLSRAFDLQKKLHQS</sequence>
<reference evidence="2 3" key="1">
    <citation type="submission" date="2019-04" db="EMBL/GenBank/DDBJ databases">
        <title>Genome sequence of strain 7209-2.</title>
        <authorList>
            <person name="Gao J."/>
            <person name="Sun J."/>
        </authorList>
    </citation>
    <scope>NUCLEOTIDE SEQUENCE [LARGE SCALE GENOMIC DNA]</scope>
    <source>
        <strain evidence="2 3">7209-2</strain>
    </source>
</reference>
<dbReference type="SUPFAM" id="SSF53474">
    <property type="entry name" value="alpha/beta-Hydrolases"/>
    <property type="match status" value="1"/>
</dbReference>
<dbReference type="SUPFAM" id="SSF48452">
    <property type="entry name" value="TPR-like"/>
    <property type="match status" value="1"/>
</dbReference>
<dbReference type="Proteomes" id="UP000309667">
    <property type="component" value="Unassembled WGS sequence"/>
</dbReference>
<keyword evidence="1" id="KW-0802">TPR repeat</keyword>
<feature type="repeat" description="TPR" evidence="1">
    <location>
        <begin position="331"/>
        <end position="364"/>
    </location>
</feature>
<dbReference type="Gene3D" id="3.40.50.1820">
    <property type="entry name" value="alpha/beta hydrolase"/>
    <property type="match status" value="1"/>
</dbReference>
<gene>
    <name evidence="2" type="ORF">E9677_22695</name>
</gene>
<dbReference type="InterPro" id="IPR011990">
    <property type="entry name" value="TPR-like_helical_dom_sf"/>
</dbReference>
<dbReference type="SMART" id="SM00028">
    <property type="entry name" value="TPR"/>
    <property type="match status" value="3"/>
</dbReference>
<keyword evidence="3" id="KW-1185">Reference proteome</keyword>
<protein>
    <submittedName>
        <fullName evidence="2">Tetratricopeptide repeat protein</fullName>
    </submittedName>
</protein>
<dbReference type="EMBL" id="STGT01000007">
    <property type="protein sequence ID" value="THV10567.1"/>
    <property type="molecule type" value="Genomic_DNA"/>
</dbReference>
<dbReference type="PROSITE" id="PS50005">
    <property type="entry name" value="TPR"/>
    <property type="match status" value="1"/>
</dbReference>
<dbReference type="Gene3D" id="1.25.40.10">
    <property type="entry name" value="Tetratricopeptide repeat domain"/>
    <property type="match status" value="1"/>
</dbReference>
<evidence type="ECO:0000256" key="1">
    <source>
        <dbReference type="PROSITE-ProRule" id="PRU00339"/>
    </source>
</evidence>